<comment type="caution">
    <text evidence="3">The sequence shown here is derived from an EMBL/GenBank/DDBJ whole genome shotgun (WGS) entry which is preliminary data.</text>
</comment>
<organism evidence="3 4">
    <name type="scientific">Coccomyxa viridis</name>
    <dbReference type="NCBI Taxonomy" id="1274662"/>
    <lineage>
        <taxon>Eukaryota</taxon>
        <taxon>Viridiplantae</taxon>
        <taxon>Chlorophyta</taxon>
        <taxon>core chlorophytes</taxon>
        <taxon>Trebouxiophyceae</taxon>
        <taxon>Trebouxiophyceae incertae sedis</taxon>
        <taxon>Coccomyxaceae</taxon>
        <taxon>Coccomyxa</taxon>
    </lineage>
</organism>
<feature type="compositionally biased region" description="Acidic residues" evidence="1">
    <location>
        <begin position="231"/>
        <end position="241"/>
    </location>
</feature>
<dbReference type="PANTHER" id="PTHR36058">
    <property type="entry name" value="NUCLEOPHOSMIN"/>
    <property type="match status" value="1"/>
</dbReference>
<evidence type="ECO:0000313" key="4">
    <source>
        <dbReference type="Proteomes" id="UP001497392"/>
    </source>
</evidence>
<dbReference type="PANTHER" id="PTHR36058:SF1">
    <property type="entry name" value="NUCLEOPHOSMIN"/>
    <property type="match status" value="1"/>
</dbReference>
<accession>A0ABP1FJE6</accession>
<reference evidence="3 4" key="1">
    <citation type="submission" date="2024-06" db="EMBL/GenBank/DDBJ databases">
        <authorList>
            <person name="Kraege A."/>
            <person name="Thomma B."/>
        </authorList>
    </citation>
    <scope>NUCLEOTIDE SEQUENCE [LARGE SCALE GENOMIC DNA]</scope>
</reference>
<keyword evidence="2" id="KW-0732">Signal</keyword>
<evidence type="ECO:0000256" key="2">
    <source>
        <dbReference type="SAM" id="SignalP"/>
    </source>
</evidence>
<evidence type="ECO:0000256" key="1">
    <source>
        <dbReference type="SAM" id="MobiDB-lite"/>
    </source>
</evidence>
<feature type="region of interest" description="Disordered" evidence="1">
    <location>
        <begin position="220"/>
        <end position="258"/>
    </location>
</feature>
<evidence type="ECO:0000313" key="3">
    <source>
        <dbReference type="EMBL" id="CAL5220089.1"/>
    </source>
</evidence>
<dbReference type="Proteomes" id="UP001497392">
    <property type="component" value="Unassembled WGS sequence"/>
</dbReference>
<gene>
    <name evidence="3" type="primary">g2040</name>
    <name evidence="3" type="ORF">VP750_LOCUS1748</name>
</gene>
<keyword evidence="4" id="KW-1185">Reference proteome</keyword>
<sequence length="307" mass="32604">MHLGWFAAICCILLVGPAAAQFGGFGGPAGGDPIPAVKSDLPYIRCGACEALAKNAYRQIKALKDAQKPGKKVPELQILELVEKMGNPGKDEGEWIAKIDLVESGKALKLEEQEQLGKCGPECKTIQKAVEDILEEHDTDIAEKLWQGKQNRAQFSNWLCYEASGLCKSKPPPLPKGRKPGPAFQAIDPKEAEMEKMLAGMKDMGMGGQVYDRESIEKMYGKGGENFPGGPDDEDDDEDDTSSGSEGGSVLDSTVEGAKEVLSKAKDAAGAAVDQAKVGLSKAYDSAKNLVSGLGSGAEKDAKTEEL</sequence>
<name>A0ABP1FJE6_9CHLO</name>
<feature type="signal peptide" evidence="2">
    <location>
        <begin position="1"/>
        <end position="20"/>
    </location>
</feature>
<protein>
    <submittedName>
        <fullName evidence="3">G2040 protein</fullName>
    </submittedName>
</protein>
<dbReference type="EMBL" id="CAXHTA020000003">
    <property type="protein sequence ID" value="CAL5220089.1"/>
    <property type="molecule type" value="Genomic_DNA"/>
</dbReference>
<feature type="chain" id="PRO_5045548350" evidence="2">
    <location>
        <begin position="21"/>
        <end position="307"/>
    </location>
</feature>
<proteinExistence type="predicted"/>